<dbReference type="Gene3D" id="3.40.50.1820">
    <property type="entry name" value="alpha/beta hydrolase"/>
    <property type="match status" value="1"/>
</dbReference>
<gene>
    <name evidence="1" type="ORF">NNL22_17720</name>
</gene>
<sequence length="453" mass="50492">MGDTDNKAKKQQINVDYRHWGNVSRAVLNGVIGDYLVEQNNPLAIDMGFYHQGAPLSLPNPELKYSNKIVVLLHGLTNLETIWDINTGENQESVKSTSNVINYGIHLQRDFGFTPLFLRYNTGLPIEENGRQFTQLMAQLISAYPKPIDEIVFVGFSMGGLLMRYAQKNAIEANAPWLTKLTNCFYLGTPHEGSYFERFGHLASSMVRNIPKEYISHWADWIDVRSEGIQDLKHGLAHLRKTEPEYDESHGSCGSFYQHAGHHFISGSLTEESDSVLNKIFGDALVTHGSANPNTAPVGSKFAHFDGVPHVPLAHTERVYQQVKQWIEERGSKTKLIAYHQSEIDFNLTPNVMVLSKEDVELSGLHSDLHSKQEMIAGALDLMAVGYEKTVEAVEKVHLSIAKEPHAILKRVPVVQSVSGVVDMTQVGITEAVYYSVKQGGTLLRAAADLLKK</sequence>
<dbReference type="GO" id="GO:0016787">
    <property type="term" value="F:hydrolase activity"/>
    <property type="evidence" value="ECO:0007669"/>
    <property type="project" value="UniProtKB-KW"/>
</dbReference>
<dbReference type="AlphaFoldDB" id="A0A9E8HS85"/>
<keyword evidence="1" id="KW-0378">Hydrolase</keyword>
<organism evidence="1 2">
    <name type="scientific">Alkalimarinus sediminis</name>
    <dbReference type="NCBI Taxonomy" id="1632866"/>
    <lineage>
        <taxon>Bacteria</taxon>
        <taxon>Pseudomonadati</taxon>
        <taxon>Pseudomonadota</taxon>
        <taxon>Gammaproteobacteria</taxon>
        <taxon>Alteromonadales</taxon>
        <taxon>Alteromonadaceae</taxon>
        <taxon>Alkalimarinus</taxon>
    </lineage>
</organism>
<dbReference type="SUPFAM" id="SSF53474">
    <property type="entry name" value="alpha/beta-Hydrolases"/>
    <property type="match status" value="1"/>
</dbReference>
<evidence type="ECO:0000313" key="2">
    <source>
        <dbReference type="Proteomes" id="UP001164472"/>
    </source>
</evidence>
<dbReference type="KEGG" id="asem:NNL22_17720"/>
<dbReference type="Proteomes" id="UP001164472">
    <property type="component" value="Chromosome"/>
</dbReference>
<accession>A0A9E8HS85</accession>
<dbReference type="EMBL" id="CP101527">
    <property type="protein sequence ID" value="UZW74834.1"/>
    <property type="molecule type" value="Genomic_DNA"/>
</dbReference>
<dbReference type="InterPro" id="IPR029058">
    <property type="entry name" value="AB_hydrolase_fold"/>
</dbReference>
<name>A0A9E8HS85_9ALTE</name>
<reference evidence="1" key="1">
    <citation type="submission" date="2022-07" db="EMBL/GenBank/DDBJ databases">
        <title>Alkalimarinus sp. nov., isolated from gut of a Alitta virens.</title>
        <authorList>
            <person name="Yang A.I."/>
            <person name="Shin N.-R."/>
        </authorList>
    </citation>
    <scope>NUCLEOTIDE SEQUENCE</scope>
    <source>
        <strain evidence="1">FA028</strain>
    </source>
</reference>
<dbReference type="RefSeq" id="WP_251810261.1">
    <property type="nucleotide sequence ID" value="NZ_CP101527.1"/>
</dbReference>
<proteinExistence type="predicted"/>
<keyword evidence="2" id="KW-1185">Reference proteome</keyword>
<evidence type="ECO:0000313" key="1">
    <source>
        <dbReference type="EMBL" id="UZW74834.1"/>
    </source>
</evidence>
<protein>
    <submittedName>
        <fullName evidence="1">Alpha/beta hydrolase</fullName>
    </submittedName>
</protein>